<reference evidence="2" key="2">
    <citation type="submission" date="2024-10" db="UniProtKB">
        <authorList>
            <consortium name="EnsemblProtists"/>
        </authorList>
    </citation>
    <scope>IDENTIFICATION</scope>
</reference>
<evidence type="ECO:0008006" key="4">
    <source>
        <dbReference type="Google" id="ProtNLM"/>
    </source>
</evidence>
<dbReference type="PaxDb" id="2903-EOD11452"/>
<evidence type="ECO:0000256" key="1">
    <source>
        <dbReference type="SAM" id="SignalP"/>
    </source>
</evidence>
<dbReference type="GeneID" id="17276152"/>
<dbReference type="KEGG" id="ehx:EMIHUDRAFT_446102"/>
<accession>A0A0D3IJL7</accession>
<dbReference type="HOGENOM" id="CLU_1059343_0_0_1"/>
<sequence>MFRLVFVLGALLSCEAQLRPRRVGVDPLGESEPAADAAGGDLEAKLAKLREMAAGGGADADPAAQMAMLQELMGGGEGGDTAELGKMMAGAGKDFAQAMAANMKEAASLLENPDALQEKLSELMGGEGEGANLMQEMQSVLTDPDKLREGIAAMANNPMFAQMADAVPGLKQAFADPEALEQGIAHVTNAFAQMQDEEGQLDVGKMAEMMQQSMGAMGSMFEGMDAEGVQEKLAEMMGGGGLGGLGAGSLDDFGAADSESDEF</sequence>
<dbReference type="KEGG" id="ehx:EMIHUDRAFT_442325"/>
<protein>
    <recommendedName>
        <fullName evidence="4">STI1 domain-containing protein</fullName>
    </recommendedName>
</protein>
<keyword evidence="3" id="KW-1185">Reference proteome</keyword>
<feature type="signal peptide" evidence="1">
    <location>
        <begin position="1"/>
        <end position="16"/>
    </location>
</feature>
<dbReference type="AlphaFoldDB" id="A0A0D3IJL7"/>
<proteinExistence type="predicted"/>
<dbReference type="EnsemblProtists" id="EOD23480">
    <property type="protein sequence ID" value="EOD23480"/>
    <property type="gene ID" value="EMIHUDRAFT_444092"/>
</dbReference>
<keyword evidence="1" id="KW-0732">Signal</keyword>
<dbReference type="GeneID" id="17269016"/>
<name>A0A0D3IJL7_EMIH1</name>
<reference evidence="3" key="1">
    <citation type="journal article" date="2013" name="Nature">
        <title>Pan genome of the phytoplankton Emiliania underpins its global distribution.</title>
        <authorList>
            <person name="Read B.A."/>
            <person name="Kegel J."/>
            <person name="Klute M.J."/>
            <person name="Kuo A."/>
            <person name="Lefebvre S.C."/>
            <person name="Maumus F."/>
            <person name="Mayer C."/>
            <person name="Miller J."/>
            <person name="Monier A."/>
            <person name="Salamov A."/>
            <person name="Young J."/>
            <person name="Aguilar M."/>
            <person name="Claverie J.M."/>
            <person name="Frickenhaus S."/>
            <person name="Gonzalez K."/>
            <person name="Herman E.K."/>
            <person name="Lin Y.C."/>
            <person name="Napier J."/>
            <person name="Ogata H."/>
            <person name="Sarno A.F."/>
            <person name="Shmutz J."/>
            <person name="Schroeder D."/>
            <person name="de Vargas C."/>
            <person name="Verret F."/>
            <person name="von Dassow P."/>
            <person name="Valentin K."/>
            <person name="Van de Peer Y."/>
            <person name="Wheeler G."/>
            <person name="Dacks J.B."/>
            <person name="Delwiche C.F."/>
            <person name="Dyhrman S.T."/>
            <person name="Glockner G."/>
            <person name="John U."/>
            <person name="Richards T."/>
            <person name="Worden A.Z."/>
            <person name="Zhang X."/>
            <person name="Grigoriev I.V."/>
            <person name="Allen A.E."/>
            <person name="Bidle K."/>
            <person name="Borodovsky M."/>
            <person name="Bowler C."/>
            <person name="Brownlee C."/>
            <person name="Cock J.M."/>
            <person name="Elias M."/>
            <person name="Gladyshev V.N."/>
            <person name="Groth M."/>
            <person name="Guda C."/>
            <person name="Hadaegh A."/>
            <person name="Iglesias-Rodriguez M.D."/>
            <person name="Jenkins J."/>
            <person name="Jones B.M."/>
            <person name="Lawson T."/>
            <person name="Leese F."/>
            <person name="Lindquist E."/>
            <person name="Lobanov A."/>
            <person name="Lomsadze A."/>
            <person name="Malik S.B."/>
            <person name="Marsh M.E."/>
            <person name="Mackinder L."/>
            <person name="Mock T."/>
            <person name="Mueller-Roeber B."/>
            <person name="Pagarete A."/>
            <person name="Parker M."/>
            <person name="Probert I."/>
            <person name="Quesneville H."/>
            <person name="Raines C."/>
            <person name="Rensing S.A."/>
            <person name="Riano-Pachon D.M."/>
            <person name="Richier S."/>
            <person name="Rokitta S."/>
            <person name="Shiraiwa Y."/>
            <person name="Soanes D.M."/>
            <person name="van der Giezen M."/>
            <person name="Wahlund T.M."/>
            <person name="Williams B."/>
            <person name="Wilson W."/>
            <person name="Wolfe G."/>
            <person name="Wurch L.L."/>
        </authorList>
    </citation>
    <scope>NUCLEOTIDE SEQUENCE</scope>
</reference>
<dbReference type="EnsemblProtists" id="EOD30879">
    <property type="protein sequence ID" value="EOD30879"/>
    <property type="gene ID" value="EMIHUDRAFT_442325"/>
</dbReference>
<dbReference type="RefSeq" id="XP_005775909.1">
    <property type="nucleotide sequence ID" value="XM_005775852.1"/>
</dbReference>
<evidence type="ECO:0000313" key="3">
    <source>
        <dbReference type="Proteomes" id="UP000013827"/>
    </source>
</evidence>
<feature type="chain" id="PRO_5044053498" description="STI1 domain-containing protein" evidence="1">
    <location>
        <begin position="17"/>
        <end position="263"/>
    </location>
</feature>
<evidence type="ECO:0000313" key="2">
    <source>
        <dbReference type="EnsemblProtists" id="EOD11452"/>
    </source>
</evidence>
<dbReference type="KEGG" id="ehx:EMIHUDRAFT_444092"/>
<dbReference type="EnsemblProtists" id="EOD11452">
    <property type="protein sequence ID" value="EOD11452"/>
    <property type="gene ID" value="EMIHUDRAFT_446102"/>
</dbReference>
<dbReference type="GeneID" id="17257608"/>
<dbReference type="Proteomes" id="UP000013827">
    <property type="component" value="Unassembled WGS sequence"/>
</dbReference>
<dbReference type="RefSeq" id="XP_005783308.1">
    <property type="nucleotide sequence ID" value="XM_005783251.1"/>
</dbReference>
<organism evidence="2 3">
    <name type="scientific">Emiliania huxleyi (strain CCMP1516)</name>
    <dbReference type="NCBI Taxonomy" id="280463"/>
    <lineage>
        <taxon>Eukaryota</taxon>
        <taxon>Haptista</taxon>
        <taxon>Haptophyta</taxon>
        <taxon>Prymnesiophyceae</taxon>
        <taxon>Isochrysidales</taxon>
        <taxon>Noelaerhabdaceae</taxon>
        <taxon>Emiliania</taxon>
    </lineage>
</organism>
<dbReference type="RefSeq" id="XP_005763881.1">
    <property type="nucleotide sequence ID" value="XM_005763824.1"/>
</dbReference>